<comment type="similarity">
    <text evidence="1 4 5">Belongs to the bacterial ribosomal protein bL17 family.</text>
</comment>
<dbReference type="InterPro" id="IPR036373">
    <property type="entry name" value="Ribosomal_bL17_sf"/>
</dbReference>
<protein>
    <recommendedName>
        <fullName evidence="4">Large ribosomal subunit protein bL17</fullName>
    </recommendedName>
</protein>
<organism evidence="7 8">
    <name type="scientific">Klenkia marina</name>
    <dbReference type="NCBI Taxonomy" id="1960309"/>
    <lineage>
        <taxon>Bacteria</taxon>
        <taxon>Bacillati</taxon>
        <taxon>Actinomycetota</taxon>
        <taxon>Actinomycetes</taxon>
        <taxon>Geodermatophilales</taxon>
        <taxon>Geodermatophilaceae</taxon>
        <taxon>Klenkia</taxon>
    </lineage>
</organism>
<evidence type="ECO:0000256" key="6">
    <source>
        <dbReference type="SAM" id="MobiDB-lite"/>
    </source>
</evidence>
<evidence type="ECO:0000256" key="1">
    <source>
        <dbReference type="ARBA" id="ARBA00008777"/>
    </source>
</evidence>
<comment type="subunit">
    <text evidence="4">Part of the 50S ribosomal subunit. Contacts protein L32.</text>
</comment>
<proteinExistence type="inferred from homology"/>
<dbReference type="InterPro" id="IPR047859">
    <property type="entry name" value="Ribosomal_bL17_CS"/>
</dbReference>
<dbReference type="Proteomes" id="UP000198981">
    <property type="component" value="Unassembled WGS sequence"/>
</dbReference>
<evidence type="ECO:0000313" key="7">
    <source>
        <dbReference type="EMBL" id="SCX47025.1"/>
    </source>
</evidence>
<dbReference type="Gene3D" id="3.90.1030.10">
    <property type="entry name" value="Ribosomal protein L17"/>
    <property type="match status" value="1"/>
</dbReference>
<dbReference type="SUPFAM" id="SSF64263">
    <property type="entry name" value="Prokaryotic ribosomal protein L17"/>
    <property type="match status" value="1"/>
</dbReference>
<accession>A0A1G4Y0N7</accession>
<gene>
    <name evidence="4" type="primary">rplQ</name>
    <name evidence="7" type="ORF">SAMN03159343_1921</name>
</gene>
<dbReference type="EMBL" id="FMUH01000002">
    <property type="protein sequence ID" value="SCX47025.1"/>
    <property type="molecule type" value="Genomic_DNA"/>
</dbReference>
<dbReference type="PROSITE" id="PS01167">
    <property type="entry name" value="RIBOSOMAL_L17"/>
    <property type="match status" value="1"/>
</dbReference>
<dbReference type="GO" id="GO:0006412">
    <property type="term" value="P:translation"/>
    <property type="evidence" value="ECO:0007669"/>
    <property type="project" value="UniProtKB-UniRule"/>
</dbReference>
<evidence type="ECO:0000256" key="3">
    <source>
        <dbReference type="ARBA" id="ARBA00023274"/>
    </source>
</evidence>
<feature type="compositionally biased region" description="Acidic residues" evidence="6">
    <location>
        <begin position="159"/>
        <end position="169"/>
    </location>
</feature>
<evidence type="ECO:0000256" key="2">
    <source>
        <dbReference type="ARBA" id="ARBA00022980"/>
    </source>
</evidence>
<feature type="region of interest" description="Disordered" evidence="6">
    <location>
        <begin position="197"/>
        <end position="223"/>
    </location>
</feature>
<dbReference type="GO" id="GO:0022625">
    <property type="term" value="C:cytosolic large ribosomal subunit"/>
    <property type="evidence" value="ECO:0007669"/>
    <property type="project" value="TreeGrafter"/>
</dbReference>
<dbReference type="InterPro" id="IPR000456">
    <property type="entry name" value="Ribosomal_bL17"/>
</dbReference>
<reference evidence="8" key="1">
    <citation type="submission" date="2016-10" db="EMBL/GenBank/DDBJ databases">
        <authorList>
            <person name="Varghese N."/>
            <person name="Submissions S."/>
        </authorList>
    </citation>
    <scope>NUCLEOTIDE SEQUENCE [LARGE SCALE GENOMIC DNA]</scope>
    <source>
        <strain evidence="8">DSM 45722</strain>
    </source>
</reference>
<evidence type="ECO:0000256" key="5">
    <source>
        <dbReference type="RuleBase" id="RU000660"/>
    </source>
</evidence>
<dbReference type="NCBIfam" id="TIGR00059">
    <property type="entry name" value="L17"/>
    <property type="match status" value="1"/>
</dbReference>
<dbReference type="Pfam" id="PF01196">
    <property type="entry name" value="Ribosomal_L17"/>
    <property type="match status" value="1"/>
</dbReference>
<feature type="compositionally biased region" description="Low complexity" evidence="6">
    <location>
        <begin position="197"/>
        <end position="207"/>
    </location>
</feature>
<dbReference type="AlphaFoldDB" id="A0A1G4Y0N7"/>
<dbReference type="HAMAP" id="MF_01368">
    <property type="entry name" value="Ribosomal_bL17"/>
    <property type="match status" value="1"/>
</dbReference>
<feature type="region of interest" description="Disordered" evidence="6">
    <location>
        <begin position="137"/>
        <end position="181"/>
    </location>
</feature>
<feature type="compositionally biased region" description="Low complexity" evidence="6">
    <location>
        <begin position="137"/>
        <end position="157"/>
    </location>
</feature>
<keyword evidence="3 4" id="KW-0687">Ribonucleoprotein</keyword>
<dbReference type="PANTHER" id="PTHR14413">
    <property type="entry name" value="RIBOSOMAL PROTEIN L17"/>
    <property type="match status" value="1"/>
</dbReference>
<dbReference type="GO" id="GO:0003735">
    <property type="term" value="F:structural constituent of ribosome"/>
    <property type="evidence" value="ECO:0007669"/>
    <property type="project" value="InterPro"/>
</dbReference>
<evidence type="ECO:0000256" key="4">
    <source>
        <dbReference type="HAMAP-Rule" id="MF_01368"/>
    </source>
</evidence>
<dbReference type="STRING" id="1960309.SAMN03159343_1921"/>
<keyword evidence="2 4" id="KW-0689">Ribosomal protein</keyword>
<dbReference type="PANTHER" id="PTHR14413:SF16">
    <property type="entry name" value="LARGE RIBOSOMAL SUBUNIT PROTEIN BL17M"/>
    <property type="match status" value="1"/>
</dbReference>
<name>A0A1G4Y0N7_9ACTN</name>
<sequence>MPTPTKGPRLGGSPSHERLMLANLATSLFEHGRITTTETKAKRLRPVAEKLITMAKRGDLHARRQVMTTIRDKNVVHHLFAEIGPRYENRPGGYTRITKVGPRKGDNAPMAVIELVDALTVAQQAVGEAERARGTTFAAGSGSAAAAGEVGATTKAVTPDDEVQDENVTEEQPTAENGVVVEADGVSPEVADAAAAEVNAAETGDAASAGVDAPGGESQPDPK</sequence>
<keyword evidence="8" id="KW-1185">Reference proteome</keyword>
<evidence type="ECO:0000313" key="8">
    <source>
        <dbReference type="Proteomes" id="UP000198981"/>
    </source>
</evidence>
<dbReference type="OrthoDB" id="9809073at2"/>
<dbReference type="FunFam" id="3.90.1030.10:FF:000001">
    <property type="entry name" value="50S ribosomal protein L17"/>
    <property type="match status" value="1"/>
</dbReference>